<evidence type="ECO:0000256" key="1">
    <source>
        <dbReference type="ARBA" id="ARBA00001974"/>
    </source>
</evidence>
<dbReference type="Gene3D" id="1.10.540.10">
    <property type="entry name" value="Acyl-CoA dehydrogenase/oxidase, N-terminal domain"/>
    <property type="match status" value="1"/>
</dbReference>
<accession>A0ABS1PTI3</accession>
<evidence type="ECO:0000259" key="8">
    <source>
        <dbReference type="Pfam" id="PF02771"/>
    </source>
</evidence>
<evidence type="ECO:0000256" key="4">
    <source>
        <dbReference type="ARBA" id="ARBA00022827"/>
    </source>
</evidence>
<dbReference type="SUPFAM" id="SSF56645">
    <property type="entry name" value="Acyl-CoA dehydrogenase NM domain-like"/>
    <property type="match status" value="1"/>
</dbReference>
<keyword evidence="5" id="KW-0560">Oxidoreductase</keyword>
<keyword evidence="3 5" id="KW-0285">Flavoprotein</keyword>
<dbReference type="Gene3D" id="1.20.140.10">
    <property type="entry name" value="Butyryl-CoA Dehydrogenase, subunit A, domain 3"/>
    <property type="match status" value="1"/>
</dbReference>
<organism evidence="9 10">
    <name type="scientific">Streptomyces endocoffeicus</name>
    <dbReference type="NCBI Taxonomy" id="2898945"/>
    <lineage>
        <taxon>Bacteria</taxon>
        <taxon>Bacillati</taxon>
        <taxon>Actinomycetota</taxon>
        <taxon>Actinomycetes</taxon>
        <taxon>Kitasatosporales</taxon>
        <taxon>Streptomycetaceae</taxon>
        <taxon>Streptomyces</taxon>
    </lineage>
</organism>
<evidence type="ECO:0000259" key="6">
    <source>
        <dbReference type="Pfam" id="PF00441"/>
    </source>
</evidence>
<evidence type="ECO:0000256" key="3">
    <source>
        <dbReference type="ARBA" id="ARBA00022630"/>
    </source>
</evidence>
<dbReference type="Gene3D" id="2.40.110.10">
    <property type="entry name" value="Butyryl-CoA Dehydrogenase, subunit A, domain 2"/>
    <property type="match status" value="1"/>
</dbReference>
<gene>
    <name evidence="9" type="ORF">JK364_23220</name>
</gene>
<comment type="cofactor">
    <cofactor evidence="1 5">
        <name>FAD</name>
        <dbReference type="ChEBI" id="CHEBI:57692"/>
    </cofactor>
</comment>
<dbReference type="InterPro" id="IPR009075">
    <property type="entry name" value="AcylCo_DH/oxidase_C"/>
</dbReference>
<comment type="similarity">
    <text evidence="2 5">Belongs to the acyl-CoA dehydrogenase family.</text>
</comment>
<dbReference type="InterPro" id="IPR036250">
    <property type="entry name" value="AcylCo_DH-like_C"/>
</dbReference>
<dbReference type="PANTHER" id="PTHR43884:SF12">
    <property type="entry name" value="ISOVALERYL-COA DEHYDROGENASE, MITOCHONDRIAL-RELATED"/>
    <property type="match status" value="1"/>
</dbReference>
<feature type="domain" description="Acyl-CoA oxidase/dehydrogenase middle" evidence="7">
    <location>
        <begin position="131"/>
        <end position="225"/>
    </location>
</feature>
<dbReference type="InterPro" id="IPR006091">
    <property type="entry name" value="Acyl-CoA_Oxase/DH_mid-dom"/>
</dbReference>
<dbReference type="InterPro" id="IPR046373">
    <property type="entry name" value="Acyl-CoA_Oxase/DH_mid-dom_sf"/>
</dbReference>
<name>A0ABS1PTI3_9ACTN</name>
<dbReference type="SUPFAM" id="SSF47203">
    <property type="entry name" value="Acyl-CoA dehydrogenase C-terminal domain-like"/>
    <property type="match status" value="1"/>
</dbReference>
<proteinExistence type="inferred from homology"/>
<evidence type="ECO:0000256" key="5">
    <source>
        <dbReference type="RuleBase" id="RU362125"/>
    </source>
</evidence>
<reference evidence="9 10" key="1">
    <citation type="submission" date="2021-01" db="EMBL/GenBank/DDBJ databases">
        <title>WGS of actinomycetes isolated from Thailand.</title>
        <authorList>
            <person name="Thawai C."/>
        </authorList>
    </citation>
    <scope>NUCLEOTIDE SEQUENCE [LARGE SCALE GENOMIC DNA]</scope>
    <source>
        <strain evidence="9 10">CA3R110</strain>
    </source>
</reference>
<keyword evidence="10" id="KW-1185">Reference proteome</keyword>
<protein>
    <submittedName>
        <fullName evidence="9">Acyl-CoA/acyl-ACP dehydrogenase</fullName>
    </submittedName>
</protein>
<feature type="domain" description="Acyl-CoA dehydrogenase/oxidase N-terminal" evidence="8">
    <location>
        <begin position="14"/>
        <end position="125"/>
    </location>
</feature>
<dbReference type="InterPro" id="IPR037069">
    <property type="entry name" value="AcylCoA_DH/ox_N_sf"/>
</dbReference>
<keyword evidence="4 5" id="KW-0274">FAD</keyword>
<feature type="domain" description="Acyl-CoA dehydrogenase/oxidase C-terminal" evidence="6">
    <location>
        <begin position="246"/>
        <end position="386"/>
    </location>
</feature>
<dbReference type="Pfam" id="PF02770">
    <property type="entry name" value="Acyl-CoA_dh_M"/>
    <property type="match status" value="1"/>
</dbReference>
<dbReference type="Pfam" id="PF00441">
    <property type="entry name" value="Acyl-CoA_dh_1"/>
    <property type="match status" value="1"/>
</dbReference>
<evidence type="ECO:0000259" key="7">
    <source>
        <dbReference type="Pfam" id="PF02770"/>
    </source>
</evidence>
<comment type="caution">
    <text evidence="9">The sequence shown here is derived from an EMBL/GenBank/DDBJ whole genome shotgun (WGS) entry which is preliminary data.</text>
</comment>
<evidence type="ECO:0000256" key="2">
    <source>
        <dbReference type="ARBA" id="ARBA00009347"/>
    </source>
</evidence>
<dbReference type="RefSeq" id="WP_201853080.1">
    <property type="nucleotide sequence ID" value="NZ_JAERRG010000009.1"/>
</dbReference>
<evidence type="ECO:0000313" key="9">
    <source>
        <dbReference type="EMBL" id="MBL1115285.1"/>
    </source>
</evidence>
<dbReference type="PANTHER" id="PTHR43884">
    <property type="entry name" value="ACYL-COA DEHYDROGENASE"/>
    <property type="match status" value="1"/>
</dbReference>
<dbReference type="CDD" id="cd00567">
    <property type="entry name" value="ACAD"/>
    <property type="match status" value="1"/>
</dbReference>
<dbReference type="EMBL" id="JAERRG010000009">
    <property type="protein sequence ID" value="MBL1115285.1"/>
    <property type="molecule type" value="Genomic_DNA"/>
</dbReference>
<dbReference type="Proteomes" id="UP000621510">
    <property type="component" value="Unassembled WGS sequence"/>
</dbReference>
<evidence type="ECO:0000313" key="10">
    <source>
        <dbReference type="Proteomes" id="UP000621510"/>
    </source>
</evidence>
<sequence length="419" mass="45221">MPAASAPLFQPYLTEDHRDLQRHVEDVVTAAIAPLAPLMEARGPHTDREVRQIVSETGWLGLLIEPEWGGMDAGHVAKTVVLAGISEVSPAAGAILQASILGAAPIVERGSEEMRRAWLPEIAAGRVWPTIAVTEPETGSHVQGMTTTARRRGRSGFVIEGEKDLIGNAALGDVHCVVARTGKPGAPRSLTAFLVEQHMPGLEVIRRPLNGLHGFGADELRFNQVHVPTSHIIGEIGDGQDIALLSSVVWGRLNLAAVALGIHRSLFEATTRWVSTRPRYAGHLADLEPVRRRVAEIWHRLMTAELVAYHAAYLLDQGQPCDAWLINSKLTAVRAGVRSANDAQQLHGGHAGRIGTPCEQLKRDIDLINAPAGPEDLQLKRLAEQALGPARAEWSVQHAIRRSARRRAPTVTAGPDPAS</sequence>
<dbReference type="Pfam" id="PF02771">
    <property type="entry name" value="Acyl-CoA_dh_N"/>
    <property type="match status" value="1"/>
</dbReference>
<dbReference type="InterPro" id="IPR013786">
    <property type="entry name" value="AcylCoA_DH/ox_N"/>
</dbReference>
<dbReference type="InterPro" id="IPR009100">
    <property type="entry name" value="AcylCoA_DH/oxidase_NM_dom_sf"/>
</dbReference>